<evidence type="ECO:0000313" key="1">
    <source>
        <dbReference type="EMBL" id="ERN40351.1"/>
    </source>
</evidence>
<protein>
    <submittedName>
        <fullName evidence="1">Uncharacterized protein</fullName>
    </submittedName>
</protein>
<dbReference type="AlphaFoldDB" id="U5DFH4"/>
<keyword evidence="2" id="KW-1185">Reference proteome</keyword>
<accession>U5DFH4</accession>
<dbReference type="Proteomes" id="UP000016960">
    <property type="component" value="Unassembled WGS sequence"/>
</dbReference>
<sequence length="93" mass="10791">MTCTDQKVRPVVLPSWKKYNKRLHQIFTLQAQSVWRQTISQGLCLDERDRLRGLFLQGKRMLGISAQFSQYANLELDLLRTEISVQALQNPAT</sequence>
<name>U5DFH4_9CHRO</name>
<evidence type="ECO:0000313" key="2">
    <source>
        <dbReference type="Proteomes" id="UP000016960"/>
    </source>
</evidence>
<proteinExistence type="predicted"/>
<dbReference type="InParanoid" id="U5DFH4"/>
<organism evidence="1 2">
    <name type="scientific">Rubidibacter lacunae KORDI 51-2</name>
    <dbReference type="NCBI Taxonomy" id="582515"/>
    <lineage>
        <taxon>Bacteria</taxon>
        <taxon>Bacillati</taxon>
        <taxon>Cyanobacteriota</taxon>
        <taxon>Cyanophyceae</taxon>
        <taxon>Oscillatoriophycideae</taxon>
        <taxon>Chroococcales</taxon>
        <taxon>Aphanothecaceae</taxon>
        <taxon>Rubidibacter</taxon>
    </lineage>
</organism>
<gene>
    <name evidence="1" type="ORF">KR51_00033030</name>
</gene>
<comment type="caution">
    <text evidence="1">The sequence shown here is derived from an EMBL/GenBank/DDBJ whole genome shotgun (WGS) entry which is preliminary data.</text>
</comment>
<reference evidence="1 2" key="1">
    <citation type="submission" date="2013-05" db="EMBL/GenBank/DDBJ databases">
        <title>Draft genome sequence of Rubidibacter lacunae KORDI 51-2.</title>
        <authorList>
            <person name="Choi D.H."/>
            <person name="Noh J.H."/>
            <person name="Kwon K.-K."/>
            <person name="Lee J.-H."/>
            <person name="Ryu J.-Y."/>
        </authorList>
    </citation>
    <scope>NUCLEOTIDE SEQUENCE [LARGE SCALE GENOMIC DNA]</scope>
    <source>
        <strain evidence="1 2">KORDI 51-2</strain>
    </source>
</reference>
<dbReference type="EMBL" id="ASSJ01000079">
    <property type="protein sequence ID" value="ERN40351.1"/>
    <property type="molecule type" value="Genomic_DNA"/>
</dbReference>